<feature type="region of interest" description="Disordered" evidence="2">
    <location>
        <begin position="114"/>
        <end position="170"/>
    </location>
</feature>
<feature type="transmembrane region" description="Helical" evidence="3">
    <location>
        <begin position="57"/>
        <end position="76"/>
    </location>
</feature>
<protein>
    <submittedName>
        <fullName evidence="4">DUF1963 domain-containing protein</fullName>
    </submittedName>
</protein>
<evidence type="ECO:0000313" key="4">
    <source>
        <dbReference type="EMBL" id="QVM84080.1"/>
    </source>
</evidence>
<evidence type="ECO:0000256" key="3">
    <source>
        <dbReference type="SAM" id="Phobius"/>
    </source>
</evidence>
<reference evidence="4 5" key="1">
    <citation type="journal article" date="2021" name="Int. J. Syst. Evol. Microbiol.">
        <title>Novosphingobium decolorationis sp. nov., an aniline blue-decolourizing bacterium isolated from East Pacific sediment.</title>
        <authorList>
            <person name="Chen X."/>
            <person name="Dong B."/>
            <person name="Chen T."/>
            <person name="Ren N."/>
            <person name="Wang J."/>
            <person name="Xu Y."/>
            <person name="Yang J."/>
            <person name="Zhu S."/>
            <person name="Chen J."/>
        </authorList>
    </citation>
    <scope>NUCLEOTIDE SEQUENCE [LARGE SCALE GENOMIC DNA]</scope>
    <source>
        <strain evidence="4 5">502str22</strain>
    </source>
</reference>
<feature type="coiled-coil region" evidence="1">
    <location>
        <begin position="349"/>
        <end position="397"/>
    </location>
</feature>
<evidence type="ECO:0000313" key="5">
    <source>
        <dbReference type="Proteomes" id="UP000677126"/>
    </source>
</evidence>
<accession>A0ABX8E788</accession>
<keyword evidence="3" id="KW-1133">Transmembrane helix</keyword>
<dbReference type="SUPFAM" id="SSF103032">
    <property type="entry name" value="Hypothetical protein YwqG"/>
    <property type="match status" value="1"/>
</dbReference>
<dbReference type="InterPro" id="IPR015315">
    <property type="entry name" value="DUF1963"/>
</dbReference>
<dbReference type="RefSeq" id="WP_213499393.1">
    <property type="nucleotide sequence ID" value="NZ_CP054856.1"/>
</dbReference>
<feature type="compositionally biased region" description="Pro residues" evidence="2">
    <location>
        <begin position="143"/>
        <end position="152"/>
    </location>
</feature>
<organism evidence="4 5">
    <name type="scientific">Novosphingobium decolorationis</name>
    <dbReference type="NCBI Taxonomy" id="2698673"/>
    <lineage>
        <taxon>Bacteria</taxon>
        <taxon>Pseudomonadati</taxon>
        <taxon>Pseudomonadota</taxon>
        <taxon>Alphaproteobacteria</taxon>
        <taxon>Sphingomonadales</taxon>
        <taxon>Sphingomonadaceae</taxon>
        <taxon>Novosphingobium</taxon>
    </lineage>
</organism>
<dbReference type="Gene3D" id="2.30.320.10">
    <property type="entry name" value="YwqG-like"/>
    <property type="match status" value="1"/>
</dbReference>
<dbReference type="Proteomes" id="UP000677126">
    <property type="component" value="Chromosome"/>
</dbReference>
<evidence type="ECO:0000256" key="1">
    <source>
        <dbReference type="SAM" id="Coils"/>
    </source>
</evidence>
<proteinExistence type="predicted"/>
<dbReference type="InterPro" id="IPR035948">
    <property type="entry name" value="YwqG-like_sf"/>
</dbReference>
<name>A0ABX8E788_9SPHN</name>
<sequence length="551" mass="59512">MKRMIAAFVLMGLAIAVAIYIAMAPVASPTADGALNGFLAGLDGLVDGIEAAVGRSTGALIAIGIGLALSLVLALIPTRTRYEEEGEPFFNPSDELDLDHYPQAPGAQDLIEAEQDEDAPVEAPAPAPRPAPAPEVERAAQPAPVPAQPVPTEPIAAEPLPAQPTPEPFTATPLTLVRKVREPGRDWFGDSSWFGGLPRLGDTPWPRDLSGIALPFLAQIDLADIAACSAEGSLPRAGSLAVFLGDGGVVPLAVDVTADFTDPPQDLPPAFEEGAAMPFPQHTSRLTRWLFPYWPIEVHAGDAIGTPLERDHPFYAVGVGEPVETLWWHSVQHFADRLREGLEQADAPIAAHRANLLQAREELKRIENDPDTDPYELEDAREDIEGLEADLARIEEQRGSLPDMLAALESFTEGRAPWGVLSEQELEIVRDLLPEAHERYGELIGQSIPGSLGEMATVSLRAAISGPPEAVAAIPEAMLARLNAEYRLPAEGTHRLFVPAQDSDEIVLVDLAWDDMIEWCWPEEARFQIRIAPEDAAHGNWDRARALFVPS</sequence>
<keyword evidence="5" id="KW-1185">Reference proteome</keyword>
<keyword evidence="3" id="KW-0472">Membrane</keyword>
<evidence type="ECO:0000256" key="2">
    <source>
        <dbReference type="SAM" id="MobiDB-lite"/>
    </source>
</evidence>
<gene>
    <name evidence="4" type="ORF">HT578_10620</name>
</gene>
<feature type="compositionally biased region" description="Pro residues" evidence="2">
    <location>
        <begin position="123"/>
        <end position="133"/>
    </location>
</feature>
<keyword evidence="3" id="KW-0812">Transmembrane</keyword>
<dbReference type="EMBL" id="CP054856">
    <property type="protein sequence ID" value="QVM84080.1"/>
    <property type="molecule type" value="Genomic_DNA"/>
</dbReference>
<dbReference type="Pfam" id="PF09234">
    <property type="entry name" value="DUF1963"/>
    <property type="match status" value="1"/>
</dbReference>
<keyword evidence="1" id="KW-0175">Coiled coil</keyword>